<evidence type="ECO:0000313" key="2">
    <source>
        <dbReference type="Proteomes" id="UP001553715"/>
    </source>
</evidence>
<dbReference type="Proteomes" id="UP001553715">
    <property type="component" value="Unassembled WGS sequence"/>
</dbReference>
<organism evidence="1 2">
    <name type="scientific">Microbacterium profundi</name>
    <dbReference type="NCBI Taxonomy" id="450380"/>
    <lineage>
        <taxon>Bacteria</taxon>
        <taxon>Bacillati</taxon>
        <taxon>Actinomycetota</taxon>
        <taxon>Actinomycetes</taxon>
        <taxon>Micrococcales</taxon>
        <taxon>Microbacteriaceae</taxon>
        <taxon>Microbacterium</taxon>
    </lineage>
</organism>
<dbReference type="EMBL" id="JBFBMH010000003">
    <property type="protein sequence ID" value="MEW1974212.1"/>
    <property type="molecule type" value="Genomic_DNA"/>
</dbReference>
<accession>A0ABV3LFP3</accession>
<protein>
    <submittedName>
        <fullName evidence="1">Uncharacterized protein</fullName>
    </submittedName>
</protein>
<proteinExistence type="predicted"/>
<sequence length="65" mass="7550">MSDASRIPREDQLRDLFRGTFRSLIRLEDSFLVEIEISGEALRFEHPDPSEAYGRALLELVSRSR</sequence>
<keyword evidence="2" id="KW-1185">Reference proteome</keyword>
<evidence type="ECO:0000313" key="1">
    <source>
        <dbReference type="EMBL" id="MEW1974212.1"/>
    </source>
</evidence>
<comment type="caution">
    <text evidence="1">The sequence shown here is derived from an EMBL/GenBank/DDBJ whole genome shotgun (WGS) entry which is preliminary data.</text>
</comment>
<reference evidence="1 2" key="1">
    <citation type="submission" date="2024-06" db="EMBL/GenBank/DDBJ databases">
        <title>The Natural Products Discovery Center: Release of the First 8490 Sequenced Strains for Exploring Actinobacteria Biosynthetic Diversity.</title>
        <authorList>
            <person name="Kalkreuter E."/>
            <person name="Kautsar S.A."/>
            <person name="Yang D."/>
            <person name="Bader C.D."/>
            <person name="Teijaro C.N."/>
            <person name="Fluegel L."/>
            <person name="Davis C.M."/>
            <person name="Simpson J.R."/>
            <person name="Lauterbach L."/>
            <person name="Steele A.D."/>
            <person name="Gui C."/>
            <person name="Meng S."/>
            <person name="Li G."/>
            <person name="Viehrig K."/>
            <person name="Ye F."/>
            <person name="Su P."/>
            <person name="Kiefer A.F."/>
            <person name="Nichols A."/>
            <person name="Cepeda A.J."/>
            <person name="Yan W."/>
            <person name="Fan B."/>
            <person name="Jiang Y."/>
            <person name="Adhikari A."/>
            <person name="Zheng C.-J."/>
            <person name="Schuster L."/>
            <person name="Cowan T.M."/>
            <person name="Smanski M.J."/>
            <person name="Chevrette M.G."/>
            <person name="De Carvalho L.P.S."/>
            <person name="Shen B."/>
        </authorList>
    </citation>
    <scope>NUCLEOTIDE SEQUENCE [LARGE SCALE GENOMIC DNA]</scope>
    <source>
        <strain evidence="1 2">NPDC077434</strain>
    </source>
</reference>
<dbReference type="RefSeq" id="WP_366232443.1">
    <property type="nucleotide sequence ID" value="NZ_JBFBMH010000003.1"/>
</dbReference>
<name>A0ABV3LFP3_9MICO</name>
<gene>
    <name evidence="1" type="ORF">AB0301_03880</name>
</gene>